<evidence type="ECO:0000313" key="2">
    <source>
        <dbReference type="Proteomes" id="UP000004966"/>
    </source>
</evidence>
<evidence type="ECO:0000313" key="1">
    <source>
        <dbReference type="EMBL" id="EFN97842.1"/>
    </source>
</evidence>
<reference evidence="1 2" key="1">
    <citation type="submission" date="2010-09" db="EMBL/GenBank/DDBJ databases">
        <authorList>
            <person name="Daugherty S.C."/>
            <person name="Tallon L.J."/>
            <person name="Jones K.M."/>
            <person name="Liu X."/>
            <person name="Kilian M."/>
            <person name="Tettelin H."/>
        </authorList>
    </citation>
    <scope>NUCLEOTIDE SEQUENCE [LARGE SCALE GENOMIC DNA]</scope>
    <source>
        <strain evidence="1 2">SK564</strain>
    </source>
</reference>
<accession>E1LPJ5</accession>
<protein>
    <submittedName>
        <fullName evidence="1">Uncharacterized protein</fullName>
    </submittedName>
</protein>
<proteinExistence type="predicted"/>
<gene>
    <name evidence="1" type="ORF">SMSK564_1774</name>
</gene>
<comment type="caution">
    <text evidence="1">The sequence shown here is derived from an EMBL/GenBank/DDBJ whole genome shotgun (WGS) entry which is preliminary data.</text>
</comment>
<organism evidence="1 2">
    <name type="scientific">Streptococcus mitis SK564</name>
    <dbReference type="NCBI Taxonomy" id="585203"/>
    <lineage>
        <taxon>Bacteria</taxon>
        <taxon>Bacillati</taxon>
        <taxon>Bacillota</taxon>
        <taxon>Bacilli</taxon>
        <taxon>Lactobacillales</taxon>
        <taxon>Streptococcaceae</taxon>
        <taxon>Streptococcus</taxon>
        <taxon>Streptococcus mitis group</taxon>
    </lineage>
</organism>
<name>E1LPJ5_STRMT</name>
<dbReference type="EMBL" id="AEDU01000030">
    <property type="protein sequence ID" value="EFN97842.1"/>
    <property type="molecule type" value="Genomic_DNA"/>
</dbReference>
<dbReference type="Proteomes" id="UP000004966">
    <property type="component" value="Unassembled WGS sequence"/>
</dbReference>
<sequence>MKARKNQLKVSQPIRKARFILESSLFSSLKKAFLSAIIV</sequence>
<dbReference type="AlphaFoldDB" id="E1LPJ5"/>